<accession>A0A9P4MKR9</accession>
<reference evidence="1" key="1">
    <citation type="journal article" date="2020" name="Stud. Mycol.">
        <title>101 Dothideomycetes genomes: a test case for predicting lifestyles and emergence of pathogens.</title>
        <authorList>
            <person name="Haridas S."/>
            <person name="Albert R."/>
            <person name="Binder M."/>
            <person name="Bloem J."/>
            <person name="Labutti K."/>
            <person name="Salamov A."/>
            <person name="Andreopoulos B."/>
            <person name="Baker S."/>
            <person name="Barry K."/>
            <person name="Bills G."/>
            <person name="Bluhm B."/>
            <person name="Cannon C."/>
            <person name="Castanera R."/>
            <person name="Culley D."/>
            <person name="Daum C."/>
            <person name="Ezra D."/>
            <person name="Gonzalez J."/>
            <person name="Henrissat B."/>
            <person name="Kuo A."/>
            <person name="Liang C."/>
            <person name="Lipzen A."/>
            <person name="Lutzoni F."/>
            <person name="Magnuson J."/>
            <person name="Mondo S."/>
            <person name="Nolan M."/>
            <person name="Ohm R."/>
            <person name="Pangilinan J."/>
            <person name="Park H.-J."/>
            <person name="Ramirez L."/>
            <person name="Alfaro M."/>
            <person name="Sun H."/>
            <person name="Tritt A."/>
            <person name="Yoshinaga Y."/>
            <person name="Zwiers L.-H."/>
            <person name="Turgeon B."/>
            <person name="Goodwin S."/>
            <person name="Spatafora J."/>
            <person name="Crous P."/>
            <person name="Grigoriev I."/>
        </authorList>
    </citation>
    <scope>NUCLEOTIDE SEQUENCE</scope>
    <source>
        <strain evidence="1">CBS 260.36</strain>
    </source>
</reference>
<proteinExistence type="predicted"/>
<keyword evidence="2" id="KW-1185">Reference proteome</keyword>
<evidence type="ECO:0000313" key="2">
    <source>
        <dbReference type="Proteomes" id="UP000799439"/>
    </source>
</evidence>
<organism evidence="1 2">
    <name type="scientific">Myriangium duriaei CBS 260.36</name>
    <dbReference type="NCBI Taxonomy" id="1168546"/>
    <lineage>
        <taxon>Eukaryota</taxon>
        <taxon>Fungi</taxon>
        <taxon>Dikarya</taxon>
        <taxon>Ascomycota</taxon>
        <taxon>Pezizomycotina</taxon>
        <taxon>Dothideomycetes</taxon>
        <taxon>Dothideomycetidae</taxon>
        <taxon>Myriangiales</taxon>
        <taxon>Myriangiaceae</taxon>
        <taxon>Myriangium</taxon>
    </lineage>
</organism>
<protein>
    <submittedName>
        <fullName evidence="1">Uncharacterized protein</fullName>
    </submittedName>
</protein>
<sequence length="157" mass="17886">MRRVCNHERAPRFCIYWLPADRNICIPYVGGMTLVFEYRYCFNWQHQHPLALASGIRKPLYSFDQLLGKHKSRCAFIERMAFAFPPCLPRSSLCSYSALREPSQGYLPGAIKGNPPVYQITIGEGTCRAVIRFFYLLIPPIAQCPSVSNGFSDMLVS</sequence>
<dbReference type="Proteomes" id="UP000799439">
    <property type="component" value="Unassembled WGS sequence"/>
</dbReference>
<dbReference type="EMBL" id="ML996081">
    <property type="protein sequence ID" value="KAF2156597.1"/>
    <property type="molecule type" value="Genomic_DNA"/>
</dbReference>
<dbReference type="AlphaFoldDB" id="A0A9P4MKR9"/>
<evidence type="ECO:0000313" key="1">
    <source>
        <dbReference type="EMBL" id="KAF2156597.1"/>
    </source>
</evidence>
<comment type="caution">
    <text evidence="1">The sequence shown here is derived from an EMBL/GenBank/DDBJ whole genome shotgun (WGS) entry which is preliminary data.</text>
</comment>
<name>A0A9P4MKR9_9PEZI</name>
<gene>
    <name evidence="1" type="ORF">K461DRAFT_1099</name>
</gene>